<comment type="cofactor">
    <cofactor evidence="2">
        <name>NAD(+)</name>
        <dbReference type="ChEBI" id="CHEBI:57540"/>
    </cofactor>
</comment>
<comment type="similarity">
    <text evidence="4">Belongs to the NAD(P)-dependent epimerase/dehydratase family.</text>
</comment>
<comment type="pathway">
    <text evidence="3">Carbohydrate metabolism; galactose metabolism.</text>
</comment>
<evidence type="ECO:0000313" key="13">
    <source>
        <dbReference type="Proteomes" id="UP000277766"/>
    </source>
</evidence>
<accession>A0A431VQT6</accession>
<protein>
    <recommendedName>
        <fullName evidence="6">UDP-glucose 4-epimerase</fullName>
        <ecNumber evidence="5">5.1.3.2</ecNumber>
    </recommendedName>
    <alternativeName>
        <fullName evidence="10">Galactowaldenase</fullName>
    </alternativeName>
    <alternativeName>
        <fullName evidence="9">UDP-galactose 4-epimerase</fullName>
    </alternativeName>
</protein>
<keyword evidence="7" id="KW-0520">NAD</keyword>
<dbReference type="InterPro" id="IPR036291">
    <property type="entry name" value="NAD(P)-bd_dom_sf"/>
</dbReference>
<dbReference type="UniPathway" id="UPA00214"/>
<gene>
    <name evidence="12" type="primary">galE</name>
    <name evidence="12" type="ORF">EJ104_10600</name>
</gene>
<dbReference type="Gene3D" id="3.40.50.720">
    <property type="entry name" value="NAD(P)-binding Rossmann-like Domain"/>
    <property type="match status" value="1"/>
</dbReference>
<dbReference type="AlphaFoldDB" id="A0A431VQT6"/>
<dbReference type="EC" id="5.1.3.2" evidence="5"/>
<comment type="caution">
    <text evidence="12">The sequence shown here is derived from an EMBL/GenBank/DDBJ whole genome shotgun (WGS) entry which is preliminary data.</text>
</comment>
<evidence type="ECO:0000256" key="10">
    <source>
        <dbReference type="ARBA" id="ARBA00033067"/>
    </source>
</evidence>
<evidence type="ECO:0000256" key="3">
    <source>
        <dbReference type="ARBA" id="ARBA00004947"/>
    </source>
</evidence>
<dbReference type="PANTHER" id="PTHR43725">
    <property type="entry name" value="UDP-GLUCOSE 4-EPIMERASE"/>
    <property type="match status" value="1"/>
</dbReference>
<dbReference type="InterPro" id="IPR001509">
    <property type="entry name" value="Epimerase_deHydtase"/>
</dbReference>
<keyword evidence="8 12" id="KW-0413">Isomerase</keyword>
<dbReference type="Gene3D" id="3.90.25.10">
    <property type="entry name" value="UDP-galactose 4-epimerase, domain 1"/>
    <property type="match status" value="1"/>
</dbReference>
<evidence type="ECO:0000256" key="2">
    <source>
        <dbReference type="ARBA" id="ARBA00001911"/>
    </source>
</evidence>
<evidence type="ECO:0000256" key="9">
    <source>
        <dbReference type="ARBA" id="ARBA00031367"/>
    </source>
</evidence>
<evidence type="ECO:0000256" key="5">
    <source>
        <dbReference type="ARBA" id="ARBA00013189"/>
    </source>
</evidence>
<evidence type="ECO:0000256" key="7">
    <source>
        <dbReference type="ARBA" id="ARBA00023027"/>
    </source>
</evidence>
<dbReference type="GO" id="GO:0003978">
    <property type="term" value="F:UDP-glucose 4-epimerase activity"/>
    <property type="evidence" value="ECO:0007669"/>
    <property type="project" value="UniProtKB-EC"/>
</dbReference>
<evidence type="ECO:0000313" key="12">
    <source>
        <dbReference type="EMBL" id="RTR25494.1"/>
    </source>
</evidence>
<proteinExistence type="inferred from homology"/>
<evidence type="ECO:0000256" key="1">
    <source>
        <dbReference type="ARBA" id="ARBA00000083"/>
    </source>
</evidence>
<keyword evidence="13" id="KW-1185">Reference proteome</keyword>
<dbReference type="EMBL" id="RXPE01000026">
    <property type="protein sequence ID" value="RTR25494.1"/>
    <property type="molecule type" value="Genomic_DNA"/>
</dbReference>
<evidence type="ECO:0000256" key="8">
    <source>
        <dbReference type="ARBA" id="ARBA00023235"/>
    </source>
</evidence>
<dbReference type="RefSeq" id="WP_126352742.1">
    <property type="nucleotide sequence ID" value="NZ_CP086382.1"/>
</dbReference>
<evidence type="ECO:0000256" key="6">
    <source>
        <dbReference type="ARBA" id="ARBA00018569"/>
    </source>
</evidence>
<dbReference type="NCBIfam" id="TIGR01179">
    <property type="entry name" value="galE"/>
    <property type="match status" value="1"/>
</dbReference>
<name>A0A431VQT6_9DEIO</name>
<evidence type="ECO:0000256" key="4">
    <source>
        <dbReference type="ARBA" id="ARBA00007637"/>
    </source>
</evidence>
<sequence>MKVLVTGGAGYIGSTTCAALEDAGHQPVVLDSLVLGREEFTQGRIFYRGDVGDRALLHQIFSDHPDISATLHFAARIVVPESVAQPELYYRENVVASLNLFAALRELGQSRVIFSSSASLYATPDDERVTEDSPLAPSSPYARSKLMTEQMLADLCAAAQANGEPLRGIALRYFNPIGADPARRSGPYLEDPANLLGRMLSAMNRDTEFRITGTDYATRDGTGLRDYIHVWDLAQAHVRALEGFETAFEQAAQAQGQPSGLLIINVGTGQGQTVRELVQAFQAVAPRALQVEEGPRRPGDVAGAYADITRAREWLDWSPQLSTEDALRSALDWTAQWQRRSQTAEAPTVEATSAVISGI</sequence>
<dbReference type="OrthoDB" id="9811743at2"/>
<dbReference type="SUPFAM" id="SSF51735">
    <property type="entry name" value="NAD(P)-binding Rossmann-fold domains"/>
    <property type="match status" value="1"/>
</dbReference>
<dbReference type="Pfam" id="PF01370">
    <property type="entry name" value="Epimerase"/>
    <property type="match status" value="1"/>
</dbReference>
<feature type="domain" description="NAD-dependent epimerase/dehydratase" evidence="11">
    <location>
        <begin position="3"/>
        <end position="244"/>
    </location>
</feature>
<organism evidence="12 13">
    <name type="scientific">Deinococcus radiophilus</name>
    <dbReference type="NCBI Taxonomy" id="32062"/>
    <lineage>
        <taxon>Bacteria</taxon>
        <taxon>Thermotogati</taxon>
        <taxon>Deinococcota</taxon>
        <taxon>Deinococci</taxon>
        <taxon>Deinococcales</taxon>
        <taxon>Deinococcaceae</taxon>
        <taxon>Deinococcus</taxon>
    </lineage>
</organism>
<evidence type="ECO:0000259" key="11">
    <source>
        <dbReference type="Pfam" id="PF01370"/>
    </source>
</evidence>
<dbReference type="GO" id="GO:0006012">
    <property type="term" value="P:galactose metabolic process"/>
    <property type="evidence" value="ECO:0007669"/>
    <property type="project" value="UniProtKB-UniPathway"/>
</dbReference>
<comment type="catalytic activity">
    <reaction evidence="1">
        <text>UDP-alpha-D-glucose = UDP-alpha-D-galactose</text>
        <dbReference type="Rhea" id="RHEA:22168"/>
        <dbReference type="ChEBI" id="CHEBI:58885"/>
        <dbReference type="ChEBI" id="CHEBI:66914"/>
        <dbReference type="EC" id="5.1.3.2"/>
    </reaction>
</comment>
<dbReference type="Proteomes" id="UP000277766">
    <property type="component" value="Unassembled WGS sequence"/>
</dbReference>
<reference evidence="12 13" key="1">
    <citation type="submission" date="2018-12" db="EMBL/GenBank/DDBJ databases">
        <title>Deinococcus radiophilus ATCC 27603 genome sequencing and assembly.</title>
        <authorList>
            <person name="Maclea K.S."/>
            <person name="Maynard C.R."/>
        </authorList>
    </citation>
    <scope>NUCLEOTIDE SEQUENCE [LARGE SCALE GENOMIC DNA]</scope>
    <source>
        <strain evidence="12 13">ATCC 27603</strain>
    </source>
</reference>
<dbReference type="InterPro" id="IPR005886">
    <property type="entry name" value="UDP_G4E"/>
</dbReference>